<sequence length="177" mass="19282">MNRRSFFALSLPLLLVPHLGLAHGPTPQRAEQSLEIAAAPDRLWALLSDPALYADWHPAVASVEMEGSGAGAKRRVTFVAGGSVLDGIDRIDDAAMEIRWRLSEEAIEVFPVSHYTHTVKITPEGDGASVTWKSSFFRADTTNEPEERFSDEAAVAAVEELIRSGLEGLKARAEQKS</sequence>
<dbReference type="InterPro" id="IPR023393">
    <property type="entry name" value="START-like_dom_sf"/>
</dbReference>
<dbReference type="Pfam" id="PF10604">
    <property type="entry name" value="Polyketide_cyc2"/>
    <property type="match status" value="1"/>
</dbReference>
<dbReference type="Proteomes" id="UP000287168">
    <property type="component" value="Unassembled WGS sequence"/>
</dbReference>
<dbReference type="OrthoDB" id="1364128at2"/>
<dbReference type="EMBL" id="SBLC01000011">
    <property type="protein sequence ID" value="RWY41475.1"/>
    <property type="molecule type" value="Genomic_DNA"/>
</dbReference>
<name>A0A444MBV5_9RHOB</name>
<dbReference type="InterPro" id="IPR019587">
    <property type="entry name" value="Polyketide_cyclase/dehydratase"/>
</dbReference>
<accession>A0A444MBV5</accession>
<dbReference type="SUPFAM" id="SSF55961">
    <property type="entry name" value="Bet v1-like"/>
    <property type="match status" value="1"/>
</dbReference>
<gene>
    <name evidence="2" type="ORF">EP867_09860</name>
</gene>
<dbReference type="CDD" id="cd07821">
    <property type="entry name" value="PYR_PYL_RCAR_like"/>
    <property type="match status" value="1"/>
</dbReference>
<evidence type="ECO:0000313" key="2">
    <source>
        <dbReference type="EMBL" id="RWY41475.1"/>
    </source>
</evidence>
<feature type="chain" id="PRO_5019408702" evidence="1">
    <location>
        <begin position="23"/>
        <end position="177"/>
    </location>
</feature>
<dbReference type="AlphaFoldDB" id="A0A444MBV5"/>
<organism evidence="2 3">
    <name type="scientific">Falsigemmobacter intermedius</name>
    <dbReference type="NCBI Taxonomy" id="1553448"/>
    <lineage>
        <taxon>Bacteria</taxon>
        <taxon>Pseudomonadati</taxon>
        <taxon>Pseudomonadota</taxon>
        <taxon>Alphaproteobacteria</taxon>
        <taxon>Rhodobacterales</taxon>
        <taxon>Paracoccaceae</taxon>
        <taxon>Falsigemmobacter</taxon>
    </lineage>
</organism>
<proteinExistence type="predicted"/>
<evidence type="ECO:0000313" key="3">
    <source>
        <dbReference type="Proteomes" id="UP000287168"/>
    </source>
</evidence>
<feature type="signal peptide" evidence="1">
    <location>
        <begin position="1"/>
        <end position="22"/>
    </location>
</feature>
<reference evidence="2 3" key="1">
    <citation type="journal article" date="2015" name="Int. J. Syst. Evol. Microbiol.">
        <title>Gemmobacter intermedius sp. nov., isolated from a white stork (Ciconia ciconia).</title>
        <authorList>
            <person name="Kampfer P."/>
            <person name="Jerzak L."/>
            <person name="Wilharm G."/>
            <person name="Golke J."/>
            <person name="Busse H.J."/>
            <person name="Glaeser S.P."/>
        </authorList>
    </citation>
    <scope>NUCLEOTIDE SEQUENCE [LARGE SCALE GENOMIC DNA]</scope>
    <source>
        <strain evidence="2 3">119/4</strain>
    </source>
</reference>
<dbReference type="RefSeq" id="WP_128488641.1">
    <property type="nucleotide sequence ID" value="NZ_JBHLXB010000002.1"/>
</dbReference>
<keyword evidence="1" id="KW-0732">Signal</keyword>
<dbReference type="PANTHER" id="PTHR39332:SF7">
    <property type="entry name" value="SRPBCC FAMILY PROTEIN"/>
    <property type="match status" value="1"/>
</dbReference>
<dbReference type="Gene3D" id="3.30.530.20">
    <property type="match status" value="1"/>
</dbReference>
<protein>
    <submittedName>
        <fullName evidence="2">SRPBCC family protein</fullName>
    </submittedName>
</protein>
<comment type="caution">
    <text evidence="2">The sequence shown here is derived from an EMBL/GenBank/DDBJ whole genome shotgun (WGS) entry which is preliminary data.</text>
</comment>
<dbReference type="PANTHER" id="PTHR39332">
    <property type="entry name" value="BLL4707 PROTEIN"/>
    <property type="match status" value="1"/>
</dbReference>
<evidence type="ECO:0000256" key="1">
    <source>
        <dbReference type="SAM" id="SignalP"/>
    </source>
</evidence>
<keyword evidence="3" id="KW-1185">Reference proteome</keyword>